<reference evidence="2" key="1">
    <citation type="journal article" date="2017" name="Nat. Microbiol.">
        <title>Global analysis of biosynthetic gene clusters reveals vast potential of secondary metabolite production in Penicillium species.</title>
        <authorList>
            <person name="Nielsen J.C."/>
            <person name="Grijseels S."/>
            <person name="Prigent S."/>
            <person name="Ji B."/>
            <person name="Dainat J."/>
            <person name="Nielsen K.F."/>
            <person name="Frisvad J.C."/>
            <person name="Workman M."/>
            <person name="Nielsen J."/>
        </authorList>
    </citation>
    <scope>NUCLEOTIDE SEQUENCE [LARGE SCALE GENOMIC DNA]</scope>
    <source>
        <strain evidence="2">IBT 29486</strain>
    </source>
</reference>
<dbReference type="AlphaFoldDB" id="A0A1V6S6R7"/>
<gene>
    <name evidence="1" type="ORF">PENVUL_c006G02080</name>
</gene>
<name>A0A1V6S6R7_9EURO</name>
<evidence type="ECO:0000313" key="1">
    <source>
        <dbReference type="EMBL" id="OQE09420.1"/>
    </source>
</evidence>
<dbReference type="Proteomes" id="UP000191518">
    <property type="component" value="Unassembled WGS sequence"/>
</dbReference>
<keyword evidence="2" id="KW-1185">Reference proteome</keyword>
<organism evidence="1 2">
    <name type="scientific">Penicillium vulpinum</name>
    <dbReference type="NCBI Taxonomy" id="29845"/>
    <lineage>
        <taxon>Eukaryota</taxon>
        <taxon>Fungi</taxon>
        <taxon>Dikarya</taxon>
        <taxon>Ascomycota</taxon>
        <taxon>Pezizomycotina</taxon>
        <taxon>Eurotiomycetes</taxon>
        <taxon>Eurotiomycetidae</taxon>
        <taxon>Eurotiales</taxon>
        <taxon>Aspergillaceae</taxon>
        <taxon>Penicillium</taxon>
    </lineage>
</organism>
<evidence type="ECO:0000313" key="2">
    <source>
        <dbReference type="Proteomes" id="UP000191518"/>
    </source>
</evidence>
<protein>
    <submittedName>
        <fullName evidence="1">Uncharacterized protein</fullName>
    </submittedName>
</protein>
<sequence length="138" mass="15269">MASFTYQYILLRIKSFFVGGYTAREERPAGPWFFWYHYHCVCTLFDGPLGGVLHDSTERPTAQIFGLALSLNHVLSAVLDGFDTPSQITPHHRSPEDPLFIRIELKASKLETGGSKPLKMVDSGLDPSLGISPVLAGF</sequence>
<dbReference type="EMBL" id="MDYP01000006">
    <property type="protein sequence ID" value="OQE09420.1"/>
    <property type="molecule type" value="Genomic_DNA"/>
</dbReference>
<proteinExistence type="predicted"/>
<accession>A0A1V6S6R7</accession>
<comment type="caution">
    <text evidence="1">The sequence shown here is derived from an EMBL/GenBank/DDBJ whole genome shotgun (WGS) entry which is preliminary data.</text>
</comment>